<sequence length="64" mass="7597">MDIVQEGKENHPHHEERAFSVKDYNPWKNIVKWETCTRGKKTATTTREEYEKSHKGSSPPKEER</sequence>
<evidence type="ECO:0000256" key="1">
    <source>
        <dbReference type="SAM" id="MobiDB-lite"/>
    </source>
</evidence>
<accession>A0AAJ0CYZ9</accession>
<dbReference type="AlphaFoldDB" id="A0AAJ0CYZ9"/>
<evidence type="ECO:0000313" key="2">
    <source>
        <dbReference type="EMBL" id="KAK2611933.1"/>
    </source>
</evidence>
<reference evidence="2" key="1">
    <citation type="submission" date="2023-06" db="EMBL/GenBank/DDBJ databases">
        <title>Conoideocrella luteorostrata (Hypocreales: Clavicipitaceae), a potential biocontrol fungus for elongate hemlock scale in United States Christmas tree production areas.</title>
        <authorList>
            <person name="Barrett H."/>
            <person name="Lovett B."/>
            <person name="Macias A.M."/>
            <person name="Stajich J.E."/>
            <person name="Kasson M.T."/>
        </authorList>
    </citation>
    <scope>NUCLEOTIDE SEQUENCE</scope>
    <source>
        <strain evidence="2">ARSEF 14590</strain>
    </source>
</reference>
<name>A0AAJ0CYZ9_9HYPO</name>
<comment type="caution">
    <text evidence="2">The sequence shown here is derived from an EMBL/GenBank/DDBJ whole genome shotgun (WGS) entry which is preliminary data.</text>
</comment>
<keyword evidence="3" id="KW-1185">Reference proteome</keyword>
<feature type="compositionally biased region" description="Basic and acidic residues" evidence="1">
    <location>
        <begin position="46"/>
        <end position="64"/>
    </location>
</feature>
<protein>
    <submittedName>
        <fullName evidence="2">Uncharacterized protein</fullName>
    </submittedName>
</protein>
<dbReference type="Proteomes" id="UP001251528">
    <property type="component" value="Unassembled WGS sequence"/>
</dbReference>
<dbReference type="EMBL" id="JASWJB010000023">
    <property type="protein sequence ID" value="KAK2611933.1"/>
    <property type="molecule type" value="Genomic_DNA"/>
</dbReference>
<evidence type="ECO:0000313" key="3">
    <source>
        <dbReference type="Proteomes" id="UP001251528"/>
    </source>
</evidence>
<organism evidence="2 3">
    <name type="scientific">Conoideocrella luteorostrata</name>
    <dbReference type="NCBI Taxonomy" id="1105319"/>
    <lineage>
        <taxon>Eukaryota</taxon>
        <taxon>Fungi</taxon>
        <taxon>Dikarya</taxon>
        <taxon>Ascomycota</taxon>
        <taxon>Pezizomycotina</taxon>
        <taxon>Sordariomycetes</taxon>
        <taxon>Hypocreomycetidae</taxon>
        <taxon>Hypocreales</taxon>
        <taxon>Clavicipitaceae</taxon>
        <taxon>Conoideocrella</taxon>
    </lineage>
</organism>
<feature type="region of interest" description="Disordered" evidence="1">
    <location>
        <begin position="1"/>
        <end position="22"/>
    </location>
</feature>
<proteinExistence type="predicted"/>
<gene>
    <name evidence="2" type="ORF">QQS21_002039</name>
</gene>
<feature type="region of interest" description="Disordered" evidence="1">
    <location>
        <begin position="36"/>
        <end position="64"/>
    </location>
</feature>
<feature type="compositionally biased region" description="Basic and acidic residues" evidence="1">
    <location>
        <begin position="1"/>
        <end position="20"/>
    </location>
</feature>